<dbReference type="RefSeq" id="WP_005877433.1">
    <property type="nucleotide sequence ID" value="NZ_CABMNL010000001.1"/>
</dbReference>
<gene>
    <name evidence="1" type="ORF">OFAG_01178</name>
</gene>
<protein>
    <recommendedName>
        <fullName evidence="3">PhoP regulatory network protein YrbL</fullName>
    </recommendedName>
</protein>
<dbReference type="eggNOG" id="COG0515">
    <property type="taxonomic scope" value="Bacteria"/>
</dbReference>
<evidence type="ECO:0000313" key="2">
    <source>
        <dbReference type="Proteomes" id="UP000003973"/>
    </source>
</evidence>
<keyword evidence="2" id="KW-1185">Reference proteome</keyword>
<dbReference type="AlphaFoldDB" id="C3X489"/>
<dbReference type="Proteomes" id="UP000003973">
    <property type="component" value="Unassembled WGS sequence"/>
</dbReference>
<comment type="caution">
    <text evidence="1">The sequence shown here is derived from an EMBL/GenBank/DDBJ whole genome shotgun (WGS) entry which is preliminary data.</text>
</comment>
<dbReference type="HOGENOM" id="CLU_076352_3_0_4"/>
<dbReference type="EMBL" id="ACDP02000007">
    <property type="protein sequence ID" value="EEO28025.1"/>
    <property type="molecule type" value="Genomic_DNA"/>
</dbReference>
<proteinExistence type="predicted"/>
<evidence type="ECO:0000313" key="1">
    <source>
        <dbReference type="EMBL" id="EEO28025.1"/>
    </source>
</evidence>
<sequence length="192" mass="22365">MTDYTNWPLIGQGEERSCYLNPDDPTRMAKFSPIRQSTQTRREIRYFNTLIKKGVPFDFIPRYYGEIHEKDRLGIEQEFIADEPDSFRAAPTVSDYVSRSLTAEEIAEFRKAYFQLKDYLLRWNVIPANLAISNVVVSKTPSGLRLVMVDGVGGTELIPLANWFRFLGKRKIERKWVKLTRRLNAINSRLNL</sequence>
<accession>C3X489</accession>
<evidence type="ECO:0008006" key="3">
    <source>
        <dbReference type="Google" id="ProtNLM"/>
    </source>
</evidence>
<organism evidence="1 2">
    <name type="scientific">Oxalobacter paraformigenes</name>
    <dbReference type="NCBI Taxonomy" id="556268"/>
    <lineage>
        <taxon>Bacteria</taxon>
        <taxon>Pseudomonadati</taxon>
        <taxon>Pseudomonadota</taxon>
        <taxon>Betaproteobacteria</taxon>
        <taxon>Burkholderiales</taxon>
        <taxon>Oxalobacteraceae</taxon>
        <taxon>Oxalobacter</taxon>
    </lineage>
</organism>
<dbReference type="Pfam" id="PF10707">
    <property type="entry name" value="YrbL-PhoP_reg"/>
    <property type="match status" value="1"/>
</dbReference>
<name>C3X489_9BURK</name>
<reference evidence="1" key="1">
    <citation type="submission" date="2011-10" db="EMBL/GenBank/DDBJ databases">
        <title>The Genome Sequence of Oxalobacter formigenes HOxBLS.</title>
        <authorList>
            <consortium name="The Broad Institute Genome Sequencing Platform"/>
            <person name="Earl A."/>
            <person name="Ward D."/>
            <person name="Feldgarden M."/>
            <person name="Gevers D."/>
            <person name="Allison M.J."/>
            <person name="Humphrey S."/>
            <person name="Young S.K."/>
            <person name="Zeng Q."/>
            <person name="Gargeya S."/>
            <person name="Fitzgerald M."/>
            <person name="Haas B."/>
            <person name="Abouelleil A."/>
            <person name="Alvarado L."/>
            <person name="Arachchi H.M."/>
            <person name="Berlin A."/>
            <person name="Brown A."/>
            <person name="Chapman S.B."/>
            <person name="Chen Z."/>
            <person name="Dunbar C."/>
            <person name="Freedman E."/>
            <person name="Gearin G."/>
            <person name="Goldberg J."/>
            <person name="Griggs A."/>
            <person name="Gujja S."/>
            <person name="Heiman D."/>
            <person name="Howarth C."/>
            <person name="Larson L."/>
            <person name="Lui A."/>
            <person name="MacDonald P.J.P."/>
            <person name="Montmayeur A."/>
            <person name="Murphy C."/>
            <person name="Neiman D."/>
            <person name="Pearson M."/>
            <person name="Priest M."/>
            <person name="Roberts A."/>
            <person name="Saif S."/>
            <person name="Shea T."/>
            <person name="Shenoy N."/>
            <person name="Sisk P."/>
            <person name="Stolte C."/>
            <person name="Sykes S."/>
            <person name="Wortman J."/>
            <person name="Nusbaum C."/>
            <person name="Birren B."/>
        </authorList>
    </citation>
    <scope>NUCLEOTIDE SEQUENCE [LARGE SCALE GENOMIC DNA]</scope>
    <source>
        <strain evidence="1">HOxBLS</strain>
    </source>
</reference>
<dbReference type="InterPro" id="IPR019647">
    <property type="entry name" value="PhoP_reg_network_YrbL"/>
</dbReference>